<dbReference type="SUPFAM" id="SSF57933">
    <property type="entry name" value="TAZ domain"/>
    <property type="match status" value="1"/>
</dbReference>
<keyword evidence="6 12" id="KW-0862">Zinc</keyword>
<gene>
    <name evidence="15" type="primary">LOC108051078</name>
</gene>
<evidence type="ECO:0000256" key="2">
    <source>
        <dbReference type="ARBA" id="ARBA00013184"/>
    </source>
</evidence>
<organism evidence="15">
    <name type="scientific">Drosophila rhopaloa</name>
    <name type="common">Fruit fly</name>
    <dbReference type="NCBI Taxonomy" id="1041015"/>
    <lineage>
        <taxon>Eukaryota</taxon>
        <taxon>Metazoa</taxon>
        <taxon>Ecdysozoa</taxon>
        <taxon>Arthropoda</taxon>
        <taxon>Hexapoda</taxon>
        <taxon>Insecta</taxon>
        <taxon>Pterygota</taxon>
        <taxon>Neoptera</taxon>
        <taxon>Endopterygota</taxon>
        <taxon>Diptera</taxon>
        <taxon>Brachycera</taxon>
        <taxon>Muscomorpha</taxon>
        <taxon>Ephydroidea</taxon>
        <taxon>Drosophilidae</taxon>
        <taxon>Drosophila</taxon>
        <taxon>Sophophora</taxon>
    </lineage>
</organism>
<name>A0A6P4FM40_DRORH</name>
<sequence>MEKLGFDIDDGSAPTDHKQADPEEARKQSIQRCIQSLVHACQCRDANCRRPSCHKMKRVVQHTKNCRRKTDGGCPICKQLIALCCYHAKHYSNSSSCCAAVWRSCPGQQLRLLCQVRPWSLGDSTAAWEWAWEHRQWQALLAECAHLPKQEDRVVVQLVAD</sequence>
<evidence type="ECO:0000256" key="3">
    <source>
        <dbReference type="ARBA" id="ARBA00022679"/>
    </source>
</evidence>
<comment type="subcellular location">
    <subcellularLocation>
        <location evidence="1">Nucleus</location>
    </subcellularLocation>
</comment>
<evidence type="ECO:0000259" key="14">
    <source>
        <dbReference type="PROSITE" id="PS50134"/>
    </source>
</evidence>
<keyword evidence="5 12" id="KW-0863">Zinc-finger</keyword>
<keyword evidence="10" id="KW-0539">Nucleus</keyword>
<comment type="catalytic activity">
    <reaction evidence="11">
        <text>L-lysyl-[protein] + acetyl-CoA = N(6)-acetyl-L-lysyl-[protein] + CoA + H(+)</text>
        <dbReference type="Rhea" id="RHEA:45948"/>
        <dbReference type="Rhea" id="RHEA-COMP:9752"/>
        <dbReference type="Rhea" id="RHEA-COMP:10731"/>
        <dbReference type="ChEBI" id="CHEBI:15378"/>
        <dbReference type="ChEBI" id="CHEBI:29969"/>
        <dbReference type="ChEBI" id="CHEBI:57287"/>
        <dbReference type="ChEBI" id="CHEBI:57288"/>
        <dbReference type="ChEBI" id="CHEBI:61930"/>
        <dbReference type="EC" id="2.3.1.48"/>
    </reaction>
</comment>
<dbReference type="Gene3D" id="1.20.1020.10">
    <property type="entry name" value="TAZ domain"/>
    <property type="match status" value="1"/>
</dbReference>
<evidence type="ECO:0000256" key="10">
    <source>
        <dbReference type="ARBA" id="ARBA00023242"/>
    </source>
</evidence>
<dbReference type="GO" id="GO:0005634">
    <property type="term" value="C:nucleus"/>
    <property type="evidence" value="ECO:0007669"/>
    <property type="project" value="UniProtKB-SubCell"/>
</dbReference>
<dbReference type="InterPro" id="IPR000197">
    <property type="entry name" value="Znf_TAZ"/>
</dbReference>
<keyword evidence="7" id="KW-0156">Chromatin regulator</keyword>
<evidence type="ECO:0000256" key="9">
    <source>
        <dbReference type="ARBA" id="ARBA00023163"/>
    </source>
</evidence>
<feature type="region of interest" description="Disordered" evidence="13">
    <location>
        <begin position="1"/>
        <end position="22"/>
    </location>
</feature>
<dbReference type="GO" id="GO:0008270">
    <property type="term" value="F:zinc ion binding"/>
    <property type="evidence" value="ECO:0007669"/>
    <property type="project" value="UniProtKB-KW"/>
</dbReference>
<keyword evidence="9" id="KW-0804">Transcription</keyword>
<keyword evidence="8" id="KW-0805">Transcription regulation</keyword>
<evidence type="ECO:0000256" key="8">
    <source>
        <dbReference type="ARBA" id="ARBA00023015"/>
    </source>
</evidence>
<dbReference type="OrthoDB" id="899at2759"/>
<keyword evidence="4 12" id="KW-0479">Metal-binding</keyword>
<evidence type="ECO:0000256" key="5">
    <source>
        <dbReference type="ARBA" id="ARBA00022771"/>
    </source>
</evidence>
<reference evidence="15" key="1">
    <citation type="submission" date="2025-08" db="UniProtKB">
        <authorList>
            <consortium name="RefSeq"/>
        </authorList>
    </citation>
    <scope>IDENTIFICATION</scope>
</reference>
<dbReference type="SMART" id="SM00551">
    <property type="entry name" value="ZnF_TAZ"/>
    <property type="match status" value="1"/>
</dbReference>
<dbReference type="GO" id="GO:0045944">
    <property type="term" value="P:positive regulation of transcription by RNA polymerase II"/>
    <property type="evidence" value="ECO:0007669"/>
    <property type="project" value="TreeGrafter"/>
</dbReference>
<dbReference type="AlphaFoldDB" id="A0A6P4FM40"/>
<dbReference type="GO" id="GO:0004402">
    <property type="term" value="F:histone acetyltransferase activity"/>
    <property type="evidence" value="ECO:0007669"/>
    <property type="project" value="InterPro"/>
</dbReference>
<dbReference type="PROSITE" id="PS50134">
    <property type="entry name" value="ZF_TAZ"/>
    <property type="match status" value="1"/>
</dbReference>
<accession>A0A6P4FM40</accession>
<evidence type="ECO:0000256" key="12">
    <source>
        <dbReference type="PROSITE-ProRule" id="PRU00203"/>
    </source>
</evidence>
<evidence type="ECO:0000256" key="7">
    <source>
        <dbReference type="ARBA" id="ARBA00022853"/>
    </source>
</evidence>
<dbReference type="RefSeq" id="XP_016988518.1">
    <property type="nucleotide sequence ID" value="XM_017133029.1"/>
</dbReference>
<protein>
    <recommendedName>
        <fullName evidence="2">histone acetyltransferase</fullName>
        <ecNumber evidence="2">2.3.1.48</ecNumber>
    </recommendedName>
</protein>
<dbReference type="InterPro" id="IPR013178">
    <property type="entry name" value="Histone_AcTrfase_Rtt109/CBP"/>
</dbReference>
<feature type="domain" description="TAZ-type" evidence="14">
    <location>
        <begin position="23"/>
        <end position="108"/>
    </location>
</feature>
<evidence type="ECO:0000256" key="13">
    <source>
        <dbReference type="SAM" id="MobiDB-lite"/>
    </source>
</evidence>
<dbReference type="PANTHER" id="PTHR13808">
    <property type="entry name" value="CBP/P300-RELATED"/>
    <property type="match status" value="1"/>
</dbReference>
<dbReference type="GO" id="GO:0003713">
    <property type="term" value="F:transcription coactivator activity"/>
    <property type="evidence" value="ECO:0007669"/>
    <property type="project" value="TreeGrafter"/>
</dbReference>
<dbReference type="GO" id="GO:0000123">
    <property type="term" value="C:histone acetyltransferase complex"/>
    <property type="evidence" value="ECO:0007669"/>
    <property type="project" value="TreeGrafter"/>
</dbReference>
<evidence type="ECO:0000256" key="4">
    <source>
        <dbReference type="ARBA" id="ARBA00022723"/>
    </source>
</evidence>
<evidence type="ECO:0000256" key="1">
    <source>
        <dbReference type="ARBA" id="ARBA00004123"/>
    </source>
</evidence>
<evidence type="ECO:0000256" key="6">
    <source>
        <dbReference type="ARBA" id="ARBA00022833"/>
    </source>
</evidence>
<dbReference type="InterPro" id="IPR035898">
    <property type="entry name" value="TAZ_dom_sf"/>
</dbReference>
<dbReference type="GO" id="GO:0005667">
    <property type="term" value="C:transcription regulator complex"/>
    <property type="evidence" value="ECO:0007669"/>
    <property type="project" value="TreeGrafter"/>
</dbReference>
<evidence type="ECO:0000313" key="15">
    <source>
        <dbReference type="RefSeq" id="XP_016988518.1"/>
    </source>
</evidence>
<keyword evidence="3" id="KW-0808">Transferase</keyword>
<evidence type="ECO:0000256" key="11">
    <source>
        <dbReference type="ARBA" id="ARBA00048017"/>
    </source>
</evidence>
<dbReference type="EC" id="2.3.1.48" evidence="2"/>
<dbReference type="GO" id="GO:0031490">
    <property type="term" value="F:chromatin DNA binding"/>
    <property type="evidence" value="ECO:0007669"/>
    <property type="project" value="TreeGrafter"/>
</dbReference>
<feature type="zinc finger region" description="TAZ-type" evidence="12">
    <location>
        <begin position="23"/>
        <end position="108"/>
    </location>
</feature>
<proteinExistence type="predicted"/>
<dbReference type="PANTHER" id="PTHR13808:SF1">
    <property type="entry name" value="HISTONE ACETYLTRANSFERASE"/>
    <property type="match status" value="1"/>
</dbReference>
<dbReference type="Pfam" id="PF02135">
    <property type="entry name" value="zf-TAZ"/>
    <property type="match status" value="1"/>
</dbReference>